<feature type="domain" description="General stress protein FMN-binding split barrel" evidence="1">
    <location>
        <begin position="6"/>
        <end position="124"/>
    </location>
</feature>
<proteinExistence type="predicted"/>
<evidence type="ECO:0000259" key="1">
    <source>
        <dbReference type="Pfam" id="PF16242"/>
    </source>
</evidence>
<evidence type="ECO:0000313" key="3">
    <source>
        <dbReference type="Proteomes" id="UP001059295"/>
    </source>
</evidence>
<sequence>MERIIQKASELLKRCQAVTFATVNGEGFPRPVPVKTLRTDDALTIWFATGIDSEKVAHIRRNMRTGASFYDRDDSVSLIGHAEVVTDPETLCDMWQPWLEAHFPGGPSDANYCLIKFTPGEGAFYLGGEFVKFRLA</sequence>
<protein>
    <submittedName>
        <fullName evidence="2">Pyridoxamine 5'-phosphate oxidase family protein</fullName>
    </submittedName>
</protein>
<dbReference type="PANTHER" id="PTHR34818">
    <property type="entry name" value="PROTEIN BLI-3"/>
    <property type="match status" value="1"/>
</dbReference>
<dbReference type="Pfam" id="PF16242">
    <property type="entry name" value="Pyrid_ox_like"/>
    <property type="match status" value="1"/>
</dbReference>
<dbReference type="EMBL" id="CP102294">
    <property type="protein sequence ID" value="UWN56269.1"/>
    <property type="molecule type" value="Genomic_DNA"/>
</dbReference>
<dbReference type="PANTHER" id="PTHR34818:SF1">
    <property type="entry name" value="PROTEIN BLI-3"/>
    <property type="match status" value="1"/>
</dbReference>
<keyword evidence="3" id="KW-1185">Reference proteome</keyword>
<dbReference type="SUPFAM" id="SSF50475">
    <property type="entry name" value="FMN-binding split barrel"/>
    <property type="match status" value="1"/>
</dbReference>
<dbReference type="Proteomes" id="UP001059295">
    <property type="component" value="Chromosome"/>
</dbReference>
<evidence type="ECO:0000313" key="2">
    <source>
        <dbReference type="EMBL" id="UWN56269.1"/>
    </source>
</evidence>
<dbReference type="Gene3D" id="2.30.110.10">
    <property type="entry name" value="Electron Transport, Fmn-binding Protein, Chain A"/>
    <property type="match status" value="1"/>
</dbReference>
<accession>A0ABY5UXW8</accession>
<gene>
    <name evidence="2" type="ORF">NQ491_06230</name>
</gene>
<reference evidence="2" key="1">
    <citation type="journal article" date="2022" name="Cell">
        <title>Design, construction, and in vivo augmentation of a complex gut microbiome.</title>
        <authorList>
            <person name="Cheng A.G."/>
            <person name="Ho P.Y."/>
            <person name="Aranda-Diaz A."/>
            <person name="Jain S."/>
            <person name="Yu F.B."/>
            <person name="Meng X."/>
            <person name="Wang M."/>
            <person name="Iakiviak M."/>
            <person name="Nagashima K."/>
            <person name="Zhao A."/>
            <person name="Murugkar P."/>
            <person name="Patil A."/>
            <person name="Atabakhsh K."/>
            <person name="Weakley A."/>
            <person name="Yan J."/>
            <person name="Brumbaugh A.R."/>
            <person name="Higginbottom S."/>
            <person name="Dimas A."/>
            <person name="Shiver A.L."/>
            <person name="Deutschbauer A."/>
            <person name="Neff N."/>
            <person name="Sonnenburg J.L."/>
            <person name="Huang K.C."/>
            <person name="Fischbach M.A."/>
        </authorList>
    </citation>
    <scope>NUCLEOTIDE SEQUENCE</scope>
    <source>
        <strain evidence="2">AP11</strain>
    </source>
</reference>
<dbReference type="RefSeq" id="WP_019246048.1">
    <property type="nucleotide sequence ID" value="NZ_CAPH01000013.1"/>
</dbReference>
<dbReference type="GeneID" id="82891314"/>
<organism evidence="2 3">
    <name type="scientific">Alistipes ihumii AP11</name>
    <dbReference type="NCBI Taxonomy" id="1211813"/>
    <lineage>
        <taxon>Bacteria</taxon>
        <taxon>Pseudomonadati</taxon>
        <taxon>Bacteroidota</taxon>
        <taxon>Bacteroidia</taxon>
        <taxon>Bacteroidales</taxon>
        <taxon>Rikenellaceae</taxon>
        <taxon>Alistipes</taxon>
    </lineage>
</organism>
<name>A0ABY5UXW8_9BACT</name>
<dbReference type="InterPro" id="IPR038725">
    <property type="entry name" value="YdaG_split_barrel_FMN-bd"/>
</dbReference>
<dbReference type="InterPro" id="IPR052917">
    <property type="entry name" value="Stress-Dev_Protein"/>
</dbReference>
<dbReference type="InterPro" id="IPR012349">
    <property type="entry name" value="Split_barrel_FMN-bd"/>
</dbReference>